<proteinExistence type="predicted"/>
<accession>A0A9W8YC10</accession>
<evidence type="ECO:0008006" key="3">
    <source>
        <dbReference type="Google" id="ProtNLM"/>
    </source>
</evidence>
<dbReference type="GO" id="GO:0016831">
    <property type="term" value="F:carboxy-lyase activity"/>
    <property type="evidence" value="ECO:0007669"/>
    <property type="project" value="InterPro"/>
</dbReference>
<gene>
    <name evidence="1" type="ORF">N0V83_004013</name>
</gene>
<evidence type="ECO:0000313" key="2">
    <source>
        <dbReference type="Proteomes" id="UP001140560"/>
    </source>
</evidence>
<dbReference type="PANTHER" id="PTHR40087">
    <property type="entry name" value="PHENOLIC ACID DECARBOXYLASE PADC"/>
    <property type="match status" value="1"/>
</dbReference>
<evidence type="ECO:0000313" key="1">
    <source>
        <dbReference type="EMBL" id="KAJ4372239.1"/>
    </source>
</evidence>
<dbReference type="InterPro" id="IPR012674">
    <property type="entry name" value="Calycin"/>
</dbReference>
<dbReference type="EMBL" id="JAPEUY010000006">
    <property type="protein sequence ID" value="KAJ4372239.1"/>
    <property type="molecule type" value="Genomic_DNA"/>
</dbReference>
<keyword evidence="2" id="KW-1185">Reference proteome</keyword>
<dbReference type="Pfam" id="PF05870">
    <property type="entry name" value="PA_decarbox"/>
    <property type="match status" value="1"/>
</dbReference>
<organism evidence="1 2">
    <name type="scientific">Neocucurbitaria cava</name>
    <dbReference type="NCBI Taxonomy" id="798079"/>
    <lineage>
        <taxon>Eukaryota</taxon>
        <taxon>Fungi</taxon>
        <taxon>Dikarya</taxon>
        <taxon>Ascomycota</taxon>
        <taxon>Pezizomycotina</taxon>
        <taxon>Dothideomycetes</taxon>
        <taxon>Pleosporomycetidae</taxon>
        <taxon>Pleosporales</taxon>
        <taxon>Pleosporineae</taxon>
        <taxon>Cucurbitariaceae</taxon>
        <taxon>Neocucurbitaria</taxon>
    </lineage>
</organism>
<sequence length="229" mass="26405">MPNNLRPVDPSDYIRSVFYFFNIGKGKKEIDQKVLAVIQKSNTNIALSTMAPGEHLPDFLTNTPLHPSFDKDILDTHLIYDYDAQDDNGNPEKWRYELWCFSNDRVVYAIHGGPMAGRINYQRATYQCIRPGELWQINWLEETGTIVSAVYDIPNKKMSTMIAFSEGHWKRAKEALGDKRKREDLERWRKLAEVGTQTSRFMLSEQGDVVEVFKGKGDLVPIKESDPLF</sequence>
<comment type="caution">
    <text evidence="1">The sequence shown here is derived from an EMBL/GenBank/DDBJ whole genome shotgun (WGS) entry which is preliminary data.</text>
</comment>
<dbReference type="SUPFAM" id="SSF50814">
    <property type="entry name" value="Lipocalins"/>
    <property type="match status" value="1"/>
</dbReference>
<dbReference type="Proteomes" id="UP001140560">
    <property type="component" value="Unassembled WGS sequence"/>
</dbReference>
<dbReference type="PANTHER" id="PTHR40087:SF1">
    <property type="entry name" value="PHENOLIC ACID DECARBOXYLASE PADC"/>
    <property type="match status" value="1"/>
</dbReference>
<dbReference type="AlphaFoldDB" id="A0A9W8YC10"/>
<dbReference type="Gene3D" id="2.40.128.20">
    <property type="match status" value="1"/>
</dbReference>
<dbReference type="InterPro" id="IPR008729">
    <property type="entry name" value="PA_de_COase"/>
</dbReference>
<protein>
    <recommendedName>
        <fullName evidence="3">Phenol acid carboxylase</fullName>
    </recommendedName>
</protein>
<dbReference type="OrthoDB" id="4415004at2759"/>
<reference evidence="1" key="1">
    <citation type="submission" date="2022-10" db="EMBL/GenBank/DDBJ databases">
        <title>Tapping the CABI collections for fungal endophytes: first genome assemblies for Collariella, Neodidymelliopsis, Ascochyta clinopodiicola, Didymella pomorum, Didymosphaeria variabile, Neocosmospora piperis and Neocucurbitaria cava.</title>
        <authorList>
            <person name="Hill R."/>
        </authorList>
    </citation>
    <scope>NUCLEOTIDE SEQUENCE</scope>
    <source>
        <strain evidence="1">IMI 356814</strain>
    </source>
</reference>
<name>A0A9W8YC10_9PLEO</name>